<proteinExistence type="predicted"/>
<keyword evidence="8" id="KW-1185">Reference proteome</keyword>
<dbReference type="EMBL" id="JACLHY010000048">
    <property type="protein sequence ID" value="MBC8770625.1"/>
    <property type="molecule type" value="Genomic_DNA"/>
</dbReference>
<dbReference type="Proteomes" id="UP000618952">
    <property type="component" value="Unassembled WGS sequence"/>
</dbReference>
<dbReference type="InterPro" id="IPR021655">
    <property type="entry name" value="Put_metal-bd"/>
</dbReference>
<evidence type="ECO:0000256" key="4">
    <source>
        <dbReference type="SAM" id="MobiDB-lite"/>
    </source>
</evidence>
<dbReference type="SUPFAM" id="SSF103647">
    <property type="entry name" value="TSP type-3 repeat"/>
    <property type="match status" value="1"/>
</dbReference>
<protein>
    <submittedName>
        <fullName evidence="7">DNRLRE domain-containing protein</fullName>
    </submittedName>
</protein>
<comment type="subcellular location">
    <subcellularLocation>
        <location evidence="1">Secreted</location>
    </subcellularLocation>
</comment>
<dbReference type="InterPro" id="IPR055372">
    <property type="entry name" value="CBM96"/>
</dbReference>
<feature type="domain" description="Secretion system C-terminal sorting" evidence="5">
    <location>
        <begin position="649"/>
        <end position="724"/>
    </location>
</feature>
<dbReference type="Pfam" id="PF18962">
    <property type="entry name" value="Por_Secre_tail"/>
    <property type="match status" value="1"/>
</dbReference>
<feature type="domain" description="Carbohydrate-binding module family 96" evidence="6">
    <location>
        <begin position="508"/>
        <end position="629"/>
    </location>
</feature>
<feature type="non-terminal residue" evidence="7">
    <location>
        <position position="1"/>
    </location>
</feature>
<dbReference type="NCBIfam" id="NF033679">
    <property type="entry name" value="DNRLRE_dom"/>
    <property type="match status" value="1"/>
</dbReference>
<keyword evidence="2" id="KW-0964">Secreted</keyword>
<dbReference type="InterPro" id="IPR026444">
    <property type="entry name" value="Secre_tail"/>
</dbReference>
<feature type="compositionally biased region" description="Acidic residues" evidence="4">
    <location>
        <begin position="42"/>
        <end position="51"/>
    </location>
</feature>
<dbReference type="Pfam" id="PF11617">
    <property type="entry name" value="Cu-binding_MopE"/>
    <property type="match status" value="2"/>
</dbReference>
<evidence type="ECO:0000313" key="8">
    <source>
        <dbReference type="Proteomes" id="UP000618952"/>
    </source>
</evidence>
<feature type="domain" description="Carbohydrate-binding module family 96" evidence="6">
    <location>
        <begin position="300"/>
        <end position="420"/>
    </location>
</feature>
<feature type="region of interest" description="Disordered" evidence="4">
    <location>
        <begin position="1"/>
        <end position="90"/>
    </location>
</feature>
<comment type="caution">
    <text evidence="7">The sequence shown here is derived from an EMBL/GenBank/DDBJ whole genome shotgun (WGS) entry which is preliminary data.</text>
</comment>
<reference evidence="7 8" key="1">
    <citation type="submission" date="2020-08" db="EMBL/GenBank/DDBJ databases">
        <title>Arenibacter gaetbuli sp. nov., isolated from a sand dune.</title>
        <authorList>
            <person name="Park S."/>
            <person name="Yoon J.-H."/>
        </authorList>
    </citation>
    <scope>NUCLEOTIDE SEQUENCE [LARGE SCALE GENOMIC DNA]</scope>
    <source>
        <strain evidence="7 8">BSSL-BM3</strain>
    </source>
</reference>
<sequence length="726" mass="77407">SDAFPLDSDEDVDTDSDGVGNNADTDDDNDGTPDTLDAFPLDADEDLDTDNDGVGNNADTDDDNDGTPDTSDAFPLGADEYEESEGDGNSVDVPRILAITSFTLVTSDDNKDVMTLKNGDIIDVATLPSLNLNIRANTTSDVESVSLQLSGALNNGRTESATPYAFYGDIDGNYLGQLFPLGIYSLAATPYSGDGLQGDAGIPVNLKFTITNNLKCTFIRDEDGDGYCADIDCDDADPNVFPGALEVCDGIDNNCDGLIDAKDPLIGACGIGAAANLIDATFLQGSNNPSPTGPILRTEQGNRVVYLKFDLGSFKGPVSIAELKMQVTSDPGFGALEVFLGSNSDWTESSLNGNNKPTEVGNALGLIKGSHNLGQIKIWELDIGRLPSGGIITLIVKQAYGNDVAFSSDETKQAPQLIINSNGFNKHVDMDNDTFFSDVDCDDTNPDVFPGAQEVCDGIDNNCDGLIDAEDPLIGDCDSGPTAYLIDATFLQGSSNPSPTGNILRAEQGNRLVYMKFDLGAFRGPITKAQLQMQVASDPGFGTLEVFLGSSSDWTENGLNGTNKPTTVGTYLSAITGMHNLGQKKTWNLDVDRIPGSGLVTLIVKHSNGNDVAFASDETNLAPQLMITYEDSSEIEVTQTLKSYNDLSLFPNPATNATTVSFKLPIKVKAIMVFDMSGRLVRTYNAEEVQIGEGYGLELNYLQPGSYIVKTIDDEGHQFQKQMVIK</sequence>
<evidence type="ECO:0000256" key="2">
    <source>
        <dbReference type="ARBA" id="ARBA00022525"/>
    </source>
</evidence>
<accession>A0ABR7QUH1</accession>
<keyword evidence="3" id="KW-0732">Signal</keyword>
<dbReference type="RefSeq" id="WP_187588609.1">
    <property type="nucleotide sequence ID" value="NZ_JACLHY010000048.1"/>
</dbReference>
<name>A0ABR7QUH1_9FLAO</name>
<dbReference type="NCBIfam" id="TIGR04183">
    <property type="entry name" value="Por_Secre_tail"/>
    <property type="match status" value="1"/>
</dbReference>
<evidence type="ECO:0000259" key="5">
    <source>
        <dbReference type="Pfam" id="PF18962"/>
    </source>
</evidence>
<dbReference type="InterPro" id="IPR028974">
    <property type="entry name" value="TSP_type-3_rpt"/>
</dbReference>
<dbReference type="Pfam" id="PF24517">
    <property type="entry name" value="CBM96"/>
    <property type="match status" value="2"/>
</dbReference>
<gene>
    <name evidence="7" type="ORF">H4O18_21725</name>
</gene>
<evidence type="ECO:0000259" key="6">
    <source>
        <dbReference type="Pfam" id="PF24517"/>
    </source>
</evidence>
<dbReference type="Gene3D" id="4.10.1080.10">
    <property type="entry name" value="TSP type-3 repeat"/>
    <property type="match status" value="1"/>
</dbReference>
<evidence type="ECO:0000256" key="3">
    <source>
        <dbReference type="ARBA" id="ARBA00022729"/>
    </source>
</evidence>
<organism evidence="7 8">
    <name type="scientific">Arenibacter arenosicollis</name>
    <dbReference type="NCBI Taxonomy" id="2762274"/>
    <lineage>
        <taxon>Bacteria</taxon>
        <taxon>Pseudomonadati</taxon>
        <taxon>Bacteroidota</taxon>
        <taxon>Flavobacteriia</taxon>
        <taxon>Flavobacteriales</taxon>
        <taxon>Flavobacteriaceae</taxon>
        <taxon>Arenibacter</taxon>
    </lineage>
</organism>
<evidence type="ECO:0000313" key="7">
    <source>
        <dbReference type="EMBL" id="MBC8770625.1"/>
    </source>
</evidence>
<evidence type="ECO:0000256" key="1">
    <source>
        <dbReference type="ARBA" id="ARBA00004613"/>
    </source>
</evidence>
<feature type="compositionally biased region" description="Acidic residues" evidence="4">
    <location>
        <begin position="7"/>
        <end position="16"/>
    </location>
</feature>